<dbReference type="PANTHER" id="PTHR30576">
    <property type="entry name" value="COLANIC BIOSYNTHESIS UDP-GLUCOSE LIPID CARRIER TRANSFERASE"/>
    <property type="match status" value="1"/>
</dbReference>
<dbReference type="GO" id="GO:0000271">
    <property type="term" value="P:polysaccharide biosynthetic process"/>
    <property type="evidence" value="ECO:0007669"/>
    <property type="project" value="UniProtKB-KW"/>
</dbReference>
<reference evidence="11" key="1">
    <citation type="submission" date="2018-03" db="EMBL/GenBank/DDBJ databases">
        <authorList>
            <person name="Sun L."/>
            <person name="Liu H."/>
            <person name="Chen W."/>
            <person name="Huang K."/>
            <person name="Liu W."/>
            <person name="Gao X."/>
        </authorList>
    </citation>
    <scope>NUCLEOTIDE SEQUENCE [LARGE SCALE GENOMIC DNA]</scope>
    <source>
        <strain evidence="11">SH9</strain>
    </source>
</reference>
<keyword evidence="4 8" id="KW-0812">Transmembrane</keyword>
<protein>
    <submittedName>
        <fullName evidence="10">Undecaprenyl-phosphate glucose phosphotransferase</fullName>
    </submittedName>
</protein>
<dbReference type="GO" id="GO:0016020">
    <property type="term" value="C:membrane"/>
    <property type="evidence" value="ECO:0007669"/>
    <property type="project" value="UniProtKB-SubCell"/>
</dbReference>
<keyword evidence="11" id="KW-1185">Reference proteome</keyword>
<evidence type="ECO:0000256" key="5">
    <source>
        <dbReference type="ARBA" id="ARBA00022989"/>
    </source>
</evidence>
<dbReference type="PANTHER" id="PTHR30576:SF21">
    <property type="entry name" value="UDP-GLUCOSE:UNDECAPRENYL-PHOSPHATE GLUCOSE-1-PHOSPHATE TRANSFERASE"/>
    <property type="match status" value="1"/>
</dbReference>
<comment type="subcellular location">
    <subcellularLocation>
        <location evidence="1">Membrane</location>
        <topology evidence="1">Multi-pass membrane protein</topology>
    </subcellularLocation>
</comment>
<dbReference type="InterPro" id="IPR017475">
    <property type="entry name" value="EPS_sugar_tfrase"/>
</dbReference>
<comment type="similarity">
    <text evidence="2">Belongs to the bacterial sugar transferase family.</text>
</comment>
<name>A0A2T1HNB9_9HYPH</name>
<dbReference type="GO" id="GO:0009242">
    <property type="term" value="P:colanic acid biosynthetic process"/>
    <property type="evidence" value="ECO:0007669"/>
    <property type="project" value="TreeGrafter"/>
</dbReference>
<dbReference type="RefSeq" id="WP_106339483.1">
    <property type="nucleotide sequence ID" value="NZ_PVZS01000031.1"/>
</dbReference>
<keyword evidence="5 8" id="KW-1133">Transmembrane helix</keyword>
<keyword evidence="7" id="KW-0270">Exopolysaccharide synthesis</keyword>
<feature type="transmembrane region" description="Helical" evidence="8">
    <location>
        <begin position="296"/>
        <end position="317"/>
    </location>
</feature>
<dbReference type="Pfam" id="PF02397">
    <property type="entry name" value="Bac_transf"/>
    <property type="match status" value="1"/>
</dbReference>
<feature type="transmembrane region" description="Helical" evidence="8">
    <location>
        <begin position="66"/>
        <end position="87"/>
    </location>
</feature>
<comment type="caution">
    <text evidence="10">The sequence shown here is derived from an EMBL/GenBank/DDBJ whole genome shotgun (WGS) entry which is preliminary data.</text>
</comment>
<dbReference type="NCBIfam" id="TIGR03023">
    <property type="entry name" value="WcaJ_sugtrans"/>
    <property type="match status" value="1"/>
</dbReference>
<sequence>MDAAAKQAVASSGIEGARHWVAPLRFQSIGAVVATLDSMLILAAAYAGAEGYHLSVLGQGVASAPYLAIALATAALFGTAMHSRGLYEPRSLMRFYKQLASLTVIWGGVCCLLIVVGFALKFGASLSRGAVFCFMFGGYGLLVANRLAWRIGAERALERDAFRLRRVALLTIGEATQDEATRKLRSLGYDPVERRHIQTGADDAKLSEDLKAFAAELRGHPIEEVFVFASWDVLAAFNHHWHVLRALPLPVKLTPVGTAAAMLARPSTVLGHTVAFEVQRPPLSEWEQRQKRCLDCFVAAGGLLVLSPLLLLVALAIRLEGPGPVLFRQHRQGFNGAKFSILKFRSMLVLEDGAVIRQAQRGDPRITRVGAFIRRTSLDELPQLFNVLRGDMSLVGPRPHAVAHDNLYDAMIANYAKRWHVKPGLTGWAQVNGSRGETPTVESMEARVRYDLWYIDNWSLWLDLRILLRTGREVLRSQSAY</sequence>
<evidence type="ECO:0000256" key="6">
    <source>
        <dbReference type="ARBA" id="ARBA00023136"/>
    </source>
</evidence>
<evidence type="ECO:0000256" key="3">
    <source>
        <dbReference type="ARBA" id="ARBA00022679"/>
    </source>
</evidence>
<evidence type="ECO:0000256" key="8">
    <source>
        <dbReference type="SAM" id="Phobius"/>
    </source>
</evidence>
<keyword evidence="3 10" id="KW-0808">Transferase</keyword>
<dbReference type="NCBIfam" id="TIGR03025">
    <property type="entry name" value="EPS_sugtrans"/>
    <property type="match status" value="1"/>
</dbReference>
<dbReference type="GO" id="GO:0089702">
    <property type="term" value="F:undecaprenyl-phosphate glucose phosphotransferase activity"/>
    <property type="evidence" value="ECO:0007669"/>
    <property type="project" value="TreeGrafter"/>
</dbReference>
<evidence type="ECO:0000256" key="7">
    <source>
        <dbReference type="ARBA" id="ARBA00023169"/>
    </source>
</evidence>
<feature type="domain" description="Bacterial sugar transferase" evidence="9">
    <location>
        <begin position="291"/>
        <end position="475"/>
    </location>
</feature>
<feature type="transmembrane region" description="Helical" evidence="8">
    <location>
        <begin position="99"/>
        <end position="120"/>
    </location>
</feature>
<proteinExistence type="inferred from homology"/>
<feature type="transmembrane region" description="Helical" evidence="8">
    <location>
        <begin position="126"/>
        <end position="149"/>
    </location>
</feature>
<organism evidence="10 11">
    <name type="scientific">Alsobacter soli</name>
    <dbReference type="NCBI Taxonomy" id="2109933"/>
    <lineage>
        <taxon>Bacteria</taxon>
        <taxon>Pseudomonadati</taxon>
        <taxon>Pseudomonadota</taxon>
        <taxon>Alphaproteobacteria</taxon>
        <taxon>Hyphomicrobiales</taxon>
        <taxon>Alsobacteraceae</taxon>
        <taxon>Alsobacter</taxon>
    </lineage>
</organism>
<keyword evidence="6 8" id="KW-0472">Membrane</keyword>
<gene>
    <name evidence="10" type="ORF">SLNSH_20570</name>
</gene>
<evidence type="ECO:0000259" key="9">
    <source>
        <dbReference type="Pfam" id="PF02397"/>
    </source>
</evidence>
<feature type="transmembrane region" description="Helical" evidence="8">
    <location>
        <begin position="28"/>
        <end position="46"/>
    </location>
</feature>
<dbReference type="InterPro" id="IPR003362">
    <property type="entry name" value="Bact_transf"/>
</dbReference>
<evidence type="ECO:0000256" key="1">
    <source>
        <dbReference type="ARBA" id="ARBA00004141"/>
    </source>
</evidence>
<dbReference type="OrthoDB" id="9808602at2"/>
<dbReference type="EMBL" id="PVZS01000031">
    <property type="protein sequence ID" value="PSC03127.1"/>
    <property type="molecule type" value="Genomic_DNA"/>
</dbReference>
<evidence type="ECO:0000256" key="2">
    <source>
        <dbReference type="ARBA" id="ARBA00006464"/>
    </source>
</evidence>
<dbReference type="InterPro" id="IPR017473">
    <property type="entry name" value="Undecaprenyl-P_gluc_Ptfrase"/>
</dbReference>
<evidence type="ECO:0000256" key="4">
    <source>
        <dbReference type="ARBA" id="ARBA00022692"/>
    </source>
</evidence>
<evidence type="ECO:0000313" key="10">
    <source>
        <dbReference type="EMBL" id="PSC03127.1"/>
    </source>
</evidence>
<dbReference type="Proteomes" id="UP000239772">
    <property type="component" value="Unassembled WGS sequence"/>
</dbReference>
<evidence type="ECO:0000313" key="11">
    <source>
        <dbReference type="Proteomes" id="UP000239772"/>
    </source>
</evidence>
<dbReference type="Pfam" id="PF13727">
    <property type="entry name" value="CoA_binding_3"/>
    <property type="match status" value="1"/>
</dbReference>
<dbReference type="AlphaFoldDB" id="A0A2T1HNB9"/>
<accession>A0A2T1HNB9</accession>